<name>A0AAV4WLG9_9ARAC</name>
<dbReference type="EMBL" id="BPLQ01014740">
    <property type="protein sequence ID" value="GIY82786.1"/>
    <property type="molecule type" value="Genomic_DNA"/>
</dbReference>
<feature type="coiled-coil region" evidence="1">
    <location>
        <begin position="43"/>
        <end position="126"/>
    </location>
</feature>
<evidence type="ECO:0000313" key="3">
    <source>
        <dbReference type="EMBL" id="GIY82786.1"/>
    </source>
</evidence>
<evidence type="ECO:0000256" key="1">
    <source>
        <dbReference type="SAM" id="Coils"/>
    </source>
</evidence>
<gene>
    <name evidence="3" type="primary">AVEN_231433_1</name>
    <name evidence="3" type="ORF">CDAR_608751</name>
</gene>
<feature type="region of interest" description="Disordered" evidence="2">
    <location>
        <begin position="17"/>
        <end position="40"/>
    </location>
</feature>
<feature type="compositionally biased region" description="Polar residues" evidence="2">
    <location>
        <begin position="21"/>
        <end position="37"/>
    </location>
</feature>
<comment type="caution">
    <text evidence="3">The sequence shown here is derived from an EMBL/GenBank/DDBJ whole genome shotgun (WGS) entry which is preliminary data.</text>
</comment>
<evidence type="ECO:0000313" key="4">
    <source>
        <dbReference type="Proteomes" id="UP001054837"/>
    </source>
</evidence>
<evidence type="ECO:0000256" key="2">
    <source>
        <dbReference type="SAM" id="MobiDB-lite"/>
    </source>
</evidence>
<keyword evidence="4" id="KW-1185">Reference proteome</keyword>
<accession>A0AAV4WLG9</accession>
<dbReference type="AlphaFoldDB" id="A0AAV4WLG9"/>
<proteinExistence type="predicted"/>
<protein>
    <submittedName>
        <fullName evidence="3">Uncharacterized protein</fullName>
    </submittedName>
</protein>
<organism evidence="3 4">
    <name type="scientific">Caerostris darwini</name>
    <dbReference type="NCBI Taxonomy" id="1538125"/>
    <lineage>
        <taxon>Eukaryota</taxon>
        <taxon>Metazoa</taxon>
        <taxon>Ecdysozoa</taxon>
        <taxon>Arthropoda</taxon>
        <taxon>Chelicerata</taxon>
        <taxon>Arachnida</taxon>
        <taxon>Araneae</taxon>
        <taxon>Araneomorphae</taxon>
        <taxon>Entelegynae</taxon>
        <taxon>Araneoidea</taxon>
        <taxon>Araneidae</taxon>
        <taxon>Caerostris</taxon>
    </lineage>
</organism>
<reference evidence="3 4" key="1">
    <citation type="submission" date="2021-06" db="EMBL/GenBank/DDBJ databases">
        <title>Caerostris darwini draft genome.</title>
        <authorList>
            <person name="Kono N."/>
            <person name="Arakawa K."/>
        </authorList>
    </citation>
    <scope>NUCLEOTIDE SEQUENCE [LARGE SCALE GENOMIC DNA]</scope>
</reference>
<dbReference type="Proteomes" id="UP001054837">
    <property type="component" value="Unassembled WGS sequence"/>
</dbReference>
<keyword evidence="1" id="KW-0175">Coiled coil</keyword>
<sequence>MLYDKYNIKILQELDARGQDPSKQTTPKINAAQNSNKTPDKKYATLLKAIEKKSEENDLLQKKINKITGEQNILTQKLKESSEELKETNEKCRQQAQQLFQVETAQKNSVKEINRLENQLERMMGLKRAMAIADVDKAQLLKKINHLERSLVMEQLFMRKVQEFILKQFSKEEKTQTIHEYYDFLKRHVTLQKQYRKKVNGMVEKDLELKEKDKMVYTIINSKITLPKEELLKSFKNAKTIKAQKREIRALIAQVNMSESTAAAFKTGLDKLKQESLEQKYKMKNINKL</sequence>